<comment type="caution">
    <text evidence="2">The sequence shown here is derived from an EMBL/GenBank/DDBJ whole genome shotgun (WGS) entry which is preliminary data.</text>
</comment>
<dbReference type="CDD" id="cd01610">
    <property type="entry name" value="PAP2_like"/>
    <property type="match status" value="1"/>
</dbReference>
<proteinExistence type="predicted"/>
<dbReference type="PANTHER" id="PTHR31446:SF29">
    <property type="entry name" value="ACID PHOSPHATASE_VANADIUM-DEPENDENT HALOPEROXIDASE-RELATED PROTEIN"/>
    <property type="match status" value="1"/>
</dbReference>
<feature type="transmembrane region" description="Helical" evidence="1">
    <location>
        <begin position="150"/>
        <end position="172"/>
    </location>
</feature>
<name>A0AA45WUX9_9CLOT</name>
<evidence type="ECO:0000313" key="3">
    <source>
        <dbReference type="Proteomes" id="UP001158066"/>
    </source>
</evidence>
<evidence type="ECO:0000256" key="1">
    <source>
        <dbReference type="SAM" id="Phobius"/>
    </source>
</evidence>
<feature type="transmembrane region" description="Helical" evidence="1">
    <location>
        <begin position="35"/>
        <end position="56"/>
    </location>
</feature>
<evidence type="ECO:0000313" key="2">
    <source>
        <dbReference type="EMBL" id="SMP48460.1"/>
    </source>
</evidence>
<protein>
    <recommendedName>
        <fullName evidence="4">Divergent PAP2 family protein</fullName>
    </recommendedName>
</protein>
<keyword evidence="3" id="KW-1185">Reference proteome</keyword>
<keyword evidence="1" id="KW-0812">Transmembrane</keyword>
<accession>A0AA45WUX9</accession>
<dbReference type="InterPro" id="IPR003832">
    <property type="entry name" value="DUF212"/>
</dbReference>
<keyword evidence="1" id="KW-0472">Membrane</keyword>
<reference evidence="2" key="1">
    <citation type="submission" date="2017-05" db="EMBL/GenBank/DDBJ databases">
        <authorList>
            <person name="Varghese N."/>
            <person name="Submissions S."/>
        </authorList>
    </citation>
    <scope>NUCLEOTIDE SEQUENCE</scope>
    <source>
        <strain evidence="2">Su22</strain>
    </source>
</reference>
<feature type="transmembrane region" description="Helical" evidence="1">
    <location>
        <begin position="97"/>
        <end position="119"/>
    </location>
</feature>
<keyword evidence="1" id="KW-1133">Transmembrane helix</keyword>
<sequence>MIDENPICVSNYDWGNSKKRGDAMDILAGIGNNRILWITIIAWFIAQVLKVITTLLMDKHLNLLRLVGSGGMPSSHSSFVMSLATGVGKLHGWDSSIFALSLVFALVVMYDAAGVRYAVGRQAVILNQIIEDFHHHRKDKKLTENRLKELVGHTPYEVFAGAVLGIAIAWWLV</sequence>
<evidence type="ECO:0008006" key="4">
    <source>
        <dbReference type="Google" id="ProtNLM"/>
    </source>
</evidence>
<dbReference type="EMBL" id="FXUF01000003">
    <property type="protein sequence ID" value="SMP48460.1"/>
    <property type="molecule type" value="Genomic_DNA"/>
</dbReference>
<gene>
    <name evidence="2" type="ORF">SAMN06296020_103247</name>
</gene>
<dbReference type="AlphaFoldDB" id="A0AA45WUX9"/>
<organism evidence="2 3">
    <name type="scientific">Anoxynatronum buryatiense</name>
    <dbReference type="NCBI Taxonomy" id="489973"/>
    <lineage>
        <taxon>Bacteria</taxon>
        <taxon>Bacillati</taxon>
        <taxon>Bacillota</taxon>
        <taxon>Clostridia</taxon>
        <taxon>Eubacteriales</taxon>
        <taxon>Clostridiaceae</taxon>
        <taxon>Anoxynatronum</taxon>
    </lineage>
</organism>
<dbReference type="Pfam" id="PF02681">
    <property type="entry name" value="DUF212"/>
    <property type="match status" value="1"/>
</dbReference>
<dbReference type="PANTHER" id="PTHR31446">
    <property type="entry name" value="ACID PHOSPHATASE/VANADIUM-DEPENDENT HALOPEROXIDASE-RELATED PROTEIN"/>
    <property type="match status" value="1"/>
</dbReference>
<dbReference type="Proteomes" id="UP001158066">
    <property type="component" value="Unassembled WGS sequence"/>
</dbReference>